<accession>A0A952FM82</accession>
<dbReference type="EMBL" id="JAEKLZ010000162">
    <property type="protein sequence ID" value="MBW8725174.1"/>
    <property type="molecule type" value="Genomic_DNA"/>
</dbReference>
<proteinExistence type="predicted"/>
<evidence type="ECO:0000313" key="1">
    <source>
        <dbReference type="EMBL" id="MBW8725174.1"/>
    </source>
</evidence>
<organism evidence="1 2">
    <name type="scientific">Inquilinus limosus</name>
    <dbReference type="NCBI Taxonomy" id="171674"/>
    <lineage>
        <taxon>Bacteria</taxon>
        <taxon>Pseudomonadati</taxon>
        <taxon>Pseudomonadota</taxon>
        <taxon>Alphaproteobacteria</taxon>
        <taxon>Rhodospirillales</taxon>
        <taxon>Rhodospirillaceae</taxon>
        <taxon>Inquilinus</taxon>
    </lineage>
</organism>
<name>A0A952FM82_9PROT</name>
<protein>
    <submittedName>
        <fullName evidence="1">SctK family type III secretion system sorting platform protein</fullName>
    </submittedName>
</protein>
<comment type="caution">
    <text evidence="1">The sequence shown here is derived from an EMBL/GenBank/DDBJ whole genome shotgun (WGS) entry which is preliminary data.</text>
</comment>
<dbReference type="AlphaFoldDB" id="A0A952FM82"/>
<reference evidence="1" key="1">
    <citation type="submission" date="2020-06" db="EMBL/GenBank/DDBJ databases">
        <title>Stable isotope informed genome-resolved metagenomics uncovers potential trophic interactions in rhizosphere soil.</title>
        <authorList>
            <person name="Starr E.P."/>
            <person name="Shi S."/>
            <person name="Blazewicz S.J."/>
            <person name="Koch B.J."/>
            <person name="Probst A.J."/>
            <person name="Hungate B.A."/>
            <person name="Pett-Ridge J."/>
            <person name="Firestone M.K."/>
            <person name="Banfield J.F."/>
        </authorList>
    </citation>
    <scope>NUCLEOTIDE SEQUENCE</scope>
    <source>
        <strain evidence="1">YM_69_17</strain>
    </source>
</reference>
<dbReference type="Pfam" id="PF06578">
    <property type="entry name" value="YscK"/>
    <property type="match status" value="1"/>
</dbReference>
<sequence length="209" mass="21940">MTMSPERTDRLALRRFDRAVALHAHPAQLGRAFPGLPEAAALRLLGTPRLQPRLSELLRRRLGLAPCDGTSWRGDVARIAGLSPADLDRTVRHAGAAALAARLRTIVLGADIRRVTGRIGADAYAFGLGHKGPAPALAGLEAAPVEDAVDRAGLLCLAAWCGEVGPAVGERLRLRLAPERWPEGGLPPAELPRAAALFAAASRAVAPHG</sequence>
<dbReference type="Proteomes" id="UP000700706">
    <property type="component" value="Unassembled WGS sequence"/>
</dbReference>
<gene>
    <name evidence="1" type="ORF">JF625_08490</name>
</gene>
<dbReference type="InterPro" id="IPR009510">
    <property type="entry name" value="T3SS_K"/>
</dbReference>
<evidence type="ECO:0000313" key="2">
    <source>
        <dbReference type="Proteomes" id="UP000700706"/>
    </source>
</evidence>